<reference evidence="1 2" key="1">
    <citation type="journal article" date="2018" name="BMC Genomics">
        <title>Comparative genome analyses reveal sequence features reflecting distinct modes of host-adaptation between dicot and monocot powdery mildew.</title>
        <authorList>
            <person name="Wu Y."/>
            <person name="Ma X."/>
            <person name="Pan Z."/>
            <person name="Kale S.D."/>
            <person name="Song Y."/>
            <person name="King H."/>
            <person name="Zhang Q."/>
            <person name="Presley C."/>
            <person name="Deng X."/>
            <person name="Wei C.I."/>
            <person name="Xiao S."/>
        </authorList>
    </citation>
    <scope>NUCLEOTIDE SEQUENCE [LARGE SCALE GENOMIC DNA]</scope>
    <source>
        <strain evidence="1">UMSG3</strain>
    </source>
</reference>
<comment type="caution">
    <text evidence="1">The sequence shown here is derived from an EMBL/GenBank/DDBJ whole genome shotgun (WGS) entry which is preliminary data.</text>
</comment>
<gene>
    <name evidence="1" type="ORF">GcM3_082045</name>
</gene>
<dbReference type="Proteomes" id="UP000283383">
    <property type="component" value="Unassembled WGS sequence"/>
</dbReference>
<dbReference type="EMBL" id="MCBQ01008275">
    <property type="protein sequence ID" value="RKF75803.1"/>
    <property type="molecule type" value="Genomic_DNA"/>
</dbReference>
<feature type="non-terminal residue" evidence="1">
    <location>
        <position position="97"/>
    </location>
</feature>
<organism evidence="1 2">
    <name type="scientific">Golovinomyces cichoracearum</name>
    <dbReference type="NCBI Taxonomy" id="62708"/>
    <lineage>
        <taxon>Eukaryota</taxon>
        <taxon>Fungi</taxon>
        <taxon>Dikarya</taxon>
        <taxon>Ascomycota</taxon>
        <taxon>Pezizomycotina</taxon>
        <taxon>Leotiomycetes</taxon>
        <taxon>Erysiphales</taxon>
        <taxon>Erysiphaceae</taxon>
        <taxon>Golovinomyces</taxon>
    </lineage>
</organism>
<evidence type="ECO:0000313" key="1">
    <source>
        <dbReference type="EMBL" id="RKF75803.1"/>
    </source>
</evidence>
<dbReference type="AlphaFoldDB" id="A0A420IMQ1"/>
<keyword evidence="2" id="KW-1185">Reference proteome</keyword>
<protein>
    <submittedName>
        <fullName evidence="1">Uncharacterized protein</fullName>
    </submittedName>
</protein>
<proteinExistence type="predicted"/>
<evidence type="ECO:0000313" key="2">
    <source>
        <dbReference type="Proteomes" id="UP000283383"/>
    </source>
</evidence>
<sequence>MANERFPSSNTGNYVPATIPTMRNGFLHDPTLWGHGPPDITNELNETKVNTYILQCEEIYMDREDELQDDDLWEQFGLDFEDWKTEHFAHASKKLNY</sequence>
<name>A0A420IMQ1_9PEZI</name>
<accession>A0A420IMQ1</accession>